<sequence>MKNKQRKKLSLAKISIAKLQNYQSIMGGVGTYGDQLDTRPEICESHPLLCDQSISTKTVGLGHTAACITGV</sequence>
<dbReference type="Proteomes" id="UP001597319">
    <property type="component" value="Unassembled WGS sequence"/>
</dbReference>
<reference evidence="2" key="1">
    <citation type="journal article" date="2019" name="Int. J. Syst. Evol. Microbiol.">
        <title>The Global Catalogue of Microorganisms (GCM) 10K type strain sequencing project: providing services to taxonomists for standard genome sequencing and annotation.</title>
        <authorList>
            <consortium name="The Broad Institute Genomics Platform"/>
            <consortium name="The Broad Institute Genome Sequencing Center for Infectious Disease"/>
            <person name="Wu L."/>
            <person name="Ma J."/>
        </authorList>
    </citation>
    <scope>NUCLEOTIDE SEQUENCE [LARGE SCALE GENOMIC DNA]</scope>
    <source>
        <strain evidence="2">KCTC 52274</strain>
    </source>
</reference>
<keyword evidence="2" id="KW-1185">Reference proteome</keyword>
<evidence type="ECO:0000313" key="1">
    <source>
        <dbReference type="EMBL" id="MFD2561832.1"/>
    </source>
</evidence>
<dbReference type="EMBL" id="JBHULE010000004">
    <property type="protein sequence ID" value="MFD2561832.1"/>
    <property type="molecule type" value="Genomic_DNA"/>
</dbReference>
<evidence type="ECO:0000313" key="2">
    <source>
        <dbReference type="Proteomes" id="UP001597319"/>
    </source>
</evidence>
<accession>A0ABW5LE96</accession>
<dbReference type="RefSeq" id="WP_378289894.1">
    <property type="nucleotide sequence ID" value="NZ_JBHULE010000004.1"/>
</dbReference>
<gene>
    <name evidence="1" type="ORF">ACFSR1_04055</name>
</gene>
<comment type="caution">
    <text evidence="1">The sequence shown here is derived from an EMBL/GenBank/DDBJ whole genome shotgun (WGS) entry which is preliminary data.</text>
</comment>
<proteinExistence type="predicted"/>
<protein>
    <recommendedName>
        <fullName evidence="3">Bacteriocin</fullName>
    </recommendedName>
</protein>
<organism evidence="1 2">
    <name type="scientific">Aquimarina rubra</name>
    <dbReference type="NCBI Taxonomy" id="1920033"/>
    <lineage>
        <taxon>Bacteria</taxon>
        <taxon>Pseudomonadati</taxon>
        <taxon>Bacteroidota</taxon>
        <taxon>Flavobacteriia</taxon>
        <taxon>Flavobacteriales</taxon>
        <taxon>Flavobacteriaceae</taxon>
        <taxon>Aquimarina</taxon>
    </lineage>
</organism>
<name>A0ABW5LE96_9FLAO</name>
<evidence type="ECO:0008006" key="3">
    <source>
        <dbReference type="Google" id="ProtNLM"/>
    </source>
</evidence>